<evidence type="ECO:0000259" key="12">
    <source>
        <dbReference type="Pfam" id="PF08334"/>
    </source>
</evidence>
<name>A0A318QX68_9PROT</name>
<comment type="subcellular location">
    <subcellularLocation>
        <location evidence="1">Cell inner membrane</location>
        <topology evidence="1">Single-pass membrane protein</topology>
    </subcellularLocation>
</comment>
<gene>
    <name evidence="13" type="primary">gspG</name>
    <name evidence="13" type="ORF">CFR80_07870</name>
</gene>
<dbReference type="PANTHER" id="PTHR30093:SF44">
    <property type="entry name" value="TYPE II SECRETION SYSTEM CORE PROTEIN G"/>
    <property type="match status" value="1"/>
</dbReference>
<dbReference type="GO" id="GO:0015628">
    <property type="term" value="P:protein secretion by the type II secretion system"/>
    <property type="evidence" value="ECO:0007669"/>
    <property type="project" value="InterPro"/>
</dbReference>
<dbReference type="PROSITE" id="PS00409">
    <property type="entry name" value="PROKAR_NTER_METHYL"/>
    <property type="match status" value="1"/>
</dbReference>
<keyword evidence="9 11" id="KW-0472">Membrane</keyword>
<dbReference type="PANTHER" id="PTHR30093">
    <property type="entry name" value="GENERAL SECRETION PATHWAY PROTEIN G"/>
    <property type="match status" value="1"/>
</dbReference>
<dbReference type="GO" id="GO:0015627">
    <property type="term" value="C:type II protein secretion system complex"/>
    <property type="evidence" value="ECO:0007669"/>
    <property type="project" value="InterPro"/>
</dbReference>
<dbReference type="Gene3D" id="3.30.700.10">
    <property type="entry name" value="Glycoprotein, Type 4 Pilin"/>
    <property type="match status" value="1"/>
</dbReference>
<accession>A0A318QX68</accession>
<dbReference type="EMBL" id="NKTX01000013">
    <property type="protein sequence ID" value="PYD82168.1"/>
    <property type="molecule type" value="Genomic_DNA"/>
</dbReference>
<comment type="caution">
    <text evidence="13">The sequence shown here is derived from an EMBL/GenBank/DDBJ whole genome shotgun (WGS) entry which is preliminary data.</text>
</comment>
<evidence type="ECO:0000313" key="13">
    <source>
        <dbReference type="EMBL" id="PYD82168.1"/>
    </source>
</evidence>
<keyword evidence="7 11" id="KW-0812">Transmembrane</keyword>
<feature type="domain" description="Type II secretion system protein GspG C-terminal" evidence="12">
    <location>
        <begin position="95"/>
        <end position="197"/>
    </location>
</feature>
<keyword evidence="5" id="KW-0488">Methylation</keyword>
<dbReference type="Proteomes" id="UP000247417">
    <property type="component" value="Unassembled WGS sequence"/>
</dbReference>
<comment type="similarity">
    <text evidence="2">Belongs to the GSP G family.</text>
</comment>
<sequence>MIERCDKRHAGQIRNSHRSPTPSDRGAVPCGGTAPRDHLQNARKERRFISGKRKKSARFIGFHKKRDEKGFTLIELLVVIAILGLLIGLVAPAALRQLGGARTSVARQSIERMGQILDLYKLDVGSYPSTDEGLQALVTRPADAETWNGPYVKDSHPLLDPWNHPYIYRNPSDRPDHDYDLCSAGPAGHGDDSAHQICNP</sequence>
<dbReference type="InterPro" id="IPR000983">
    <property type="entry name" value="Bac_GSPG_pilin"/>
</dbReference>
<evidence type="ECO:0000256" key="3">
    <source>
        <dbReference type="ARBA" id="ARBA00020042"/>
    </source>
</evidence>
<dbReference type="PRINTS" id="PR00813">
    <property type="entry name" value="BCTERIALGSPG"/>
</dbReference>
<evidence type="ECO:0000256" key="8">
    <source>
        <dbReference type="ARBA" id="ARBA00022989"/>
    </source>
</evidence>
<evidence type="ECO:0000313" key="14">
    <source>
        <dbReference type="Proteomes" id="UP000247417"/>
    </source>
</evidence>
<feature type="transmembrane region" description="Helical" evidence="11">
    <location>
        <begin position="73"/>
        <end position="95"/>
    </location>
</feature>
<dbReference type="OrthoDB" id="9795612at2"/>
<proteinExistence type="inferred from homology"/>
<protein>
    <recommendedName>
        <fullName evidence="3">Type II secretion system core protein G</fullName>
    </recommendedName>
</protein>
<dbReference type="InterPro" id="IPR045584">
    <property type="entry name" value="Pilin-like"/>
</dbReference>
<keyword evidence="6" id="KW-0997">Cell inner membrane</keyword>
<dbReference type="InterPro" id="IPR013545">
    <property type="entry name" value="T2SS_protein-GspG_C"/>
</dbReference>
<evidence type="ECO:0000256" key="10">
    <source>
        <dbReference type="SAM" id="MobiDB-lite"/>
    </source>
</evidence>
<dbReference type="GO" id="GO:0005886">
    <property type="term" value="C:plasma membrane"/>
    <property type="evidence" value="ECO:0007669"/>
    <property type="project" value="UniProtKB-SubCell"/>
</dbReference>
<dbReference type="Pfam" id="PF08334">
    <property type="entry name" value="T2SSG"/>
    <property type="match status" value="1"/>
</dbReference>
<dbReference type="InterPro" id="IPR012902">
    <property type="entry name" value="N_methyl_site"/>
</dbReference>
<feature type="region of interest" description="Disordered" evidence="10">
    <location>
        <begin position="1"/>
        <end position="37"/>
    </location>
</feature>
<dbReference type="NCBIfam" id="TIGR02532">
    <property type="entry name" value="IV_pilin_GFxxxE"/>
    <property type="match status" value="1"/>
</dbReference>
<dbReference type="SUPFAM" id="SSF54523">
    <property type="entry name" value="Pili subunits"/>
    <property type="match status" value="1"/>
</dbReference>
<evidence type="ECO:0000256" key="1">
    <source>
        <dbReference type="ARBA" id="ARBA00004377"/>
    </source>
</evidence>
<evidence type="ECO:0000256" key="7">
    <source>
        <dbReference type="ARBA" id="ARBA00022692"/>
    </source>
</evidence>
<keyword evidence="8 11" id="KW-1133">Transmembrane helix</keyword>
<evidence type="ECO:0000256" key="11">
    <source>
        <dbReference type="SAM" id="Phobius"/>
    </source>
</evidence>
<dbReference type="AlphaFoldDB" id="A0A318QX68"/>
<dbReference type="NCBIfam" id="TIGR01710">
    <property type="entry name" value="typeII_sec_gspG"/>
    <property type="match status" value="1"/>
</dbReference>
<evidence type="ECO:0000256" key="4">
    <source>
        <dbReference type="ARBA" id="ARBA00022475"/>
    </source>
</evidence>
<evidence type="ECO:0000256" key="5">
    <source>
        <dbReference type="ARBA" id="ARBA00022481"/>
    </source>
</evidence>
<evidence type="ECO:0000256" key="9">
    <source>
        <dbReference type="ARBA" id="ARBA00023136"/>
    </source>
</evidence>
<organism evidence="13 14">
    <name type="scientific">Komagataeibacter oboediens</name>
    <dbReference type="NCBI Taxonomy" id="65958"/>
    <lineage>
        <taxon>Bacteria</taxon>
        <taxon>Pseudomonadati</taxon>
        <taxon>Pseudomonadota</taxon>
        <taxon>Alphaproteobacteria</taxon>
        <taxon>Acetobacterales</taxon>
        <taxon>Acetobacteraceae</taxon>
        <taxon>Komagataeibacter</taxon>
    </lineage>
</organism>
<reference evidence="13 14" key="1">
    <citation type="submission" date="2017-07" db="EMBL/GenBank/DDBJ databases">
        <title>A draft genome sequence of Komagataeibacter oboediens LMG 18849.</title>
        <authorList>
            <person name="Skraban J."/>
            <person name="Cleenwerck I."/>
            <person name="Vandamme P."/>
            <person name="Trcek J."/>
        </authorList>
    </citation>
    <scope>NUCLEOTIDE SEQUENCE [LARGE SCALE GENOMIC DNA]</scope>
    <source>
        <strain evidence="13 14">LMG 18849</strain>
    </source>
</reference>
<dbReference type="Pfam" id="PF07963">
    <property type="entry name" value="N_methyl"/>
    <property type="match status" value="1"/>
</dbReference>
<keyword evidence="4" id="KW-1003">Cell membrane</keyword>
<dbReference type="InterPro" id="IPR010054">
    <property type="entry name" value="Type2_sec_GspG"/>
</dbReference>
<evidence type="ECO:0000256" key="2">
    <source>
        <dbReference type="ARBA" id="ARBA00009984"/>
    </source>
</evidence>
<evidence type="ECO:0000256" key="6">
    <source>
        <dbReference type="ARBA" id="ARBA00022519"/>
    </source>
</evidence>